<feature type="region of interest" description="Disordered" evidence="1">
    <location>
        <begin position="235"/>
        <end position="255"/>
    </location>
</feature>
<evidence type="ECO:0000313" key="2">
    <source>
        <dbReference type="EMBL" id="KKL07536.1"/>
    </source>
</evidence>
<organism evidence="2">
    <name type="scientific">marine sediment metagenome</name>
    <dbReference type="NCBI Taxonomy" id="412755"/>
    <lineage>
        <taxon>unclassified sequences</taxon>
        <taxon>metagenomes</taxon>
        <taxon>ecological metagenomes</taxon>
    </lineage>
</organism>
<feature type="region of interest" description="Disordered" evidence="1">
    <location>
        <begin position="1"/>
        <end position="40"/>
    </location>
</feature>
<name>A0A0F9CPE1_9ZZZZ</name>
<dbReference type="AlphaFoldDB" id="A0A0F9CPE1"/>
<proteinExistence type="predicted"/>
<reference evidence="2" key="1">
    <citation type="journal article" date="2015" name="Nature">
        <title>Complex archaea that bridge the gap between prokaryotes and eukaryotes.</title>
        <authorList>
            <person name="Spang A."/>
            <person name="Saw J.H."/>
            <person name="Jorgensen S.L."/>
            <person name="Zaremba-Niedzwiedzka K."/>
            <person name="Martijn J."/>
            <person name="Lind A.E."/>
            <person name="van Eijk R."/>
            <person name="Schleper C."/>
            <person name="Guy L."/>
            <person name="Ettema T.J."/>
        </authorList>
    </citation>
    <scope>NUCLEOTIDE SEQUENCE</scope>
</reference>
<dbReference type="EMBL" id="LAZR01043254">
    <property type="protein sequence ID" value="KKL07536.1"/>
    <property type="molecule type" value="Genomic_DNA"/>
</dbReference>
<feature type="non-terminal residue" evidence="2">
    <location>
        <position position="282"/>
    </location>
</feature>
<gene>
    <name evidence="2" type="ORF">LCGC14_2585030</name>
</gene>
<feature type="region of interest" description="Disordered" evidence="1">
    <location>
        <begin position="195"/>
        <end position="216"/>
    </location>
</feature>
<comment type="caution">
    <text evidence="2">The sequence shown here is derived from an EMBL/GenBank/DDBJ whole genome shotgun (WGS) entry which is preliminary data.</text>
</comment>
<protein>
    <submittedName>
        <fullName evidence="2">Uncharacterized protein</fullName>
    </submittedName>
</protein>
<accession>A0A0F9CPE1</accession>
<sequence length="282" mass="30318">MGARPKPPYCSSKSPVSSRTLPAARSRVSAPAGPSNRPAEARRIAWATFSARWSTGGQPQRVGPPAAAGHQLRGGHVDRVHVRALFTVHLDGDEVLIQDAGNGFVLERLPLHNVAPVAGGIAHGQEDRLAFFLGGGERLGPPGVPVHRVVGVLQQVGALLPAQPVTFGGRRMHWHGLVLLLGAALPVCRAALGRTARKPRQDRHGQGRNNGKSACHDTSLFARTDHRLHVRPTRTARPAHSLQYRRPTQGPAARGRCGDLPCLAIRGPHNTQHEDILLRQRA</sequence>
<evidence type="ECO:0000256" key="1">
    <source>
        <dbReference type="SAM" id="MobiDB-lite"/>
    </source>
</evidence>
<feature type="compositionally biased region" description="Polar residues" evidence="1">
    <location>
        <begin position="11"/>
        <end position="20"/>
    </location>
</feature>